<evidence type="ECO:0000313" key="2">
    <source>
        <dbReference type="EMBL" id="AEW05342.1"/>
    </source>
</evidence>
<organism evidence="2 3">
    <name type="scientific">Sulfobacillus acidophilus (strain ATCC 700253 / DSM 10332 / NAL)</name>
    <dbReference type="NCBI Taxonomy" id="679936"/>
    <lineage>
        <taxon>Bacteria</taxon>
        <taxon>Bacillati</taxon>
        <taxon>Bacillota</taxon>
        <taxon>Clostridia</taxon>
        <taxon>Eubacteriales</taxon>
        <taxon>Clostridiales Family XVII. Incertae Sedis</taxon>
        <taxon>Sulfobacillus</taxon>
    </lineage>
</organism>
<proteinExistence type="predicted"/>
<dbReference type="HOGENOM" id="CLU_2774381_0_0_9"/>
<reference evidence="3" key="1">
    <citation type="submission" date="2011-12" db="EMBL/GenBank/DDBJ databases">
        <title>The complete genome of chromosome of Sulfobacillus acidophilus DSM 10332.</title>
        <authorList>
            <person name="Lucas S."/>
            <person name="Han J."/>
            <person name="Lapidus A."/>
            <person name="Bruce D."/>
            <person name="Goodwin L."/>
            <person name="Pitluck S."/>
            <person name="Peters L."/>
            <person name="Kyrpides N."/>
            <person name="Mavromatis K."/>
            <person name="Ivanova N."/>
            <person name="Mikhailova N."/>
            <person name="Chertkov O."/>
            <person name="Saunders E."/>
            <person name="Detter J.C."/>
            <person name="Tapia R."/>
            <person name="Han C."/>
            <person name="Land M."/>
            <person name="Hauser L."/>
            <person name="Markowitz V."/>
            <person name="Cheng J.-F."/>
            <person name="Hugenholtz P."/>
            <person name="Woyke T."/>
            <person name="Wu D."/>
            <person name="Pukall R."/>
            <person name="Gehrich-Schroeter G."/>
            <person name="Schneider S."/>
            <person name="Klenk H.-P."/>
            <person name="Eisen J.A."/>
        </authorList>
    </citation>
    <scope>NUCLEOTIDE SEQUENCE [LARGE SCALE GENOMIC DNA]</scope>
    <source>
        <strain evidence="3">ATCC 700253 / DSM 10332 / NAL</strain>
    </source>
</reference>
<sequence length="69" mass="8038">MNPPQEDPRDEEILRLRQRIRQLEQELTRLRTSRRVLLELLTTAFPAEPPAAVRPSAPVIVFPSRQHNS</sequence>
<dbReference type="KEGG" id="sap:Sulac_1849"/>
<name>G8U0N9_SULAD</name>
<dbReference type="PATRIC" id="fig|679936.5.peg.1915"/>
<feature type="coiled-coil region" evidence="1">
    <location>
        <begin position="13"/>
        <end position="40"/>
    </location>
</feature>
<reference evidence="2 3" key="2">
    <citation type="journal article" date="2012" name="Stand. Genomic Sci.">
        <title>Complete genome sequence of the moderately thermophilic mineral-sulfide-oxidizing firmicute Sulfobacillus acidophilus type strain (NAL(T)).</title>
        <authorList>
            <person name="Anderson I."/>
            <person name="Chertkov O."/>
            <person name="Chen A."/>
            <person name="Saunders E."/>
            <person name="Lapidus A."/>
            <person name="Nolan M."/>
            <person name="Lucas S."/>
            <person name="Hammon N."/>
            <person name="Deshpande S."/>
            <person name="Cheng J.F."/>
            <person name="Han C."/>
            <person name="Tapia R."/>
            <person name="Goodwin L.A."/>
            <person name="Pitluck S."/>
            <person name="Liolios K."/>
            <person name="Pagani I."/>
            <person name="Ivanova N."/>
            <person name="Mikhailova N."/>
            <person name="Pati A."/>
            <person name="Palaniappan K."/>
            <person name="Land M."/>
            <person name="Pan C."/>
            <person name="Rohde M."/>
            <person name="Pukall R."/>
            <person name="Goker M."/>
            <person name="Detter J.C."/>
            <person name="Woyke T."/>
            <person name="Bristow J."/>
            <person name="Eisen J.A."/>
            <person name="Markowitz V."/>
            <person name="Hugenholtz P."/>
            <person name="Kyrpides N.C."/>
            <person name="Klenk H.P."/>
            <person name="Mavromatis K."/>
        </authorList>
    </citation>
    <scope>NUCLEOTIDE SEQUENCE [LARGE SCALE GENOMIC DNA]</scope>
    <source>
        <strain evidence="3">ATCC 700253 / DSM 10332 / NAL</strain>
    </source>
</reference>
<dbReference type="AlphaFoldDB" id="G8U0N9"/>
<keyword evidence="1" id="KW-0175">Coiled coil</keyword>
<evidence type="ECO:0000313" key="3">
    <source>
        <dbReference type="Proteomes" id="UP000005439"/>
    </source>
</evidence>
<gene>
    <name evidence="2" type="ordered locus">Sulac_1849</name>
</gene>
<accession>G8U0N9</accession>
<evidence type="ECO:0000256" key="1">
    <source>
        <dbReference type="SAM" id="Coils"/>
    </source>
</evidence>
<dbReference type="STRING" id="679936.Sulac_1849"/>
<dbReference type="Proteomes" id="UP000005439">
    <property type="component" value="Chromosome"/>
</dbReference>
<keyword evidence="3" id="KW-1185">Reference proteome</keyword>
<dbReference type="EMBL" id="CP003179">
    <property type="protein sequence ID" value="AEW05342.1"/>
    <property type="molecule type" value="Genomic_DNA"/>
</dbReference>
<protein>
    <submittedName>
        <fullName evidence="2">Uncharacterized protein</fullName>
    </submittedName>
</protein>